<feature type="transmembrane region" description="Helical" evidence="11">
    <location>
        <begin position="162"/>
        <end position="185"/>
    </location>
</feature>
<dbReference type="InterPro" id="IPR003004">
    <property type="entry name" value="GspF/PilC"/>
</dbReference>
<name>A0ABS2CC97_9NEIS</name>
<dbReference type="PRINTS" id="PR00812">
    <property type="entry name" value="BCTERIALGSPF"/>
</dbReference>
<evidence type="ECO:0000256" key="10">
    <source>
        <dbReference type="RuleBase" id="RU003923"/>
    </source>
</evidence>
<reference evidence="13 14" key="1">
    <citation type="submission" date="2019-11" db="EMBL/GenBank/DDBJ databases">
        <title>Novel Deefgea species.</title>
        <authorList>
            <person name="Han J.-H."/>
        </authorList>
    </citation>
    <scope>NUCLEOTIDE SEQUENCE [LARGE SCALE GENOMIC DNA]</scope>
    <source>
        <strain evidence="13 14">LMG 24817</strain>
    </source>
</reference>
<evidence type="ECO:0000256" key="5">
    <source>
        <dbReference type="ARBA" id="ARBA00022475"/>
    </source>
</evidence>
<accession>A0ABS2CC97</accession>
<protein>
    <recommendedName>
        <fullName evidence="9">General secretion pathway protein F</fullName>
    </recommendedName>
</protein>
<keyword evidence="5" id="KW-1003">Cell membrane</keyword>
<feature type="transmembrane region" description="Helical" evidence="11">
    <location>
        <begin position="205"/>
        <end position="230"/>
    </location>
</feature>
<gene>
    <name evidence="13" type="ORF">GM173_09260</name>
</gene>
<dbReference type="Gene3D" id="1.20.81.30">
    <property type="entry name" value="Type II secretion system (T2SS), domain F"/>
    <property type="match status" value="2"/>
</dbReference>
<evidence type="ECO:0000256" key="8">
    <source>
        <dbReference type="ARBA" id="ARBA00023136"/>
    </source>
</evidence>
<proteinExistence type="inferred from homology"/>
<dbReference type="PROSITE" id="PS00874">
    <property type="entry name" value="T2SP_F"/>
    <property type="match status" value="1"/>
</dbReference>
<dbReference type="InterPro" id="IPR001992">
    <property type="entry name" value="T2SS_GspF/T4SS_PilC_CS"/>
</dbReference>
<evidence type="ECO:0000256" key="7">
    <source>
        <dbReference type="ARBA" id="ARBA00022989"/>
    </source>
</evidence>
<dbReference type="Pfam" id="PF00482">
    <property type="entry name" value="T2SSF"/>
    <property type="match status" value="2"/>
</dbReference>
<evidence type="ECO:0000259" key="12">
    <source>
        <dbReference type="Pfam" id="PF00482"/>
    </source>
</evidence>
<dbReference type="PANTHER" id="PTHR30012:SF0">
    <property type="entry name" value="TYPE II SECRETION SYSTEM PROTEIN F-RELATED"/>
    <property type="match status" value="1"/>
</dbReference>
<keyword evidence="8 11" id="KW-0472">Membrane</keyword>
<dbReference type="InterPro" id="IPR042094">
    <property type="entry name" value="T2SS_GspF_sf"/>
</dbReference>
<comment type="function">
    <text evidence="1">Component of the type II secretion system inner membrane complex required for the energy-dependent secretion of extracellular factors such as proteases and toxins from the periplasm.</text>
</comment>
<keyword evidence="14" id="KW-1185">Reference proteome</keyword>
<feature type="domain" description="Type II secretion system protein GspF" evidence="12">
    <location>
        <begin position="267"/>
        <end position="388"/>
    </location>
</feature>
<evidence type="ECO:0000256" key="6">
    <source>
        <dbReference type="ARBA" id="ARBA00022692"/>
    </source>
</evidence>
<feature type="domain" description="Type II secretion system protein GspF" evidence="12">
    <location>
        <begin position="69"/>
        <end position="186"/>
    </location>
</feature>
<comment type="subcellular location">
    <subcellularLocation>
        <location evidence="10">Cell inner membrane</location>
        <topology evidence="10">Multi-pass membrane protein</topology>
    </subcellularLocation>
    <subcellularLocation>
        <location evidence="2">Cell membrane</location>
        <topology evidence="2">Multi-pass membrane protein</topology>
    </subcellularLocation>
</comment>
<evidence type="ECO:0000256" key="11">
    <source>
        <dbReference type="SAM" id="Phobius"/>
    </source>
</evidence>
<keyword evidence="7 11" id="KW-1133">Transmembrane helix</keyword>
<evidence type="ECO:0000256" key="1">
    <source>
        <dbReference type="ARBA" id="ARBA00002684"/>
    </source>
</evidence>
<evidence type="ECO:0000256" key="3">
    <source>
        <dbReference type="ARBA" id="ARBA00005745"/>
    </source>
</evidence>
<evidence type="ECO:0000256" key="2">
    <source>
        <dbReference type="ARBA" id="ARBA00004651"/>
    </source>
</evidence>
<dbReference type="PANTHER" id="PTHR30012">
    <property type="entry name" value="GENERAL SECRETION PATHWAY PROTEIN"/>
    <property type="match status" value="1"/>
</dbReference>
<dbReference type="InterPro" id="IPR018076">
    <property type="entry name" value="T2SS_GspF_dom"/>
</dbReference>
<comment type="caution">
    <text evidence="13">The sequence shown here is derived from an EMBL/GenBank/DDBJ whole genome shotgun (WGS) entry which is preliminary data.</text>
</comment>
<dbReference type="Proteomes" id="UP001195660">
    <property type="component" value="Unassembled WGS sequence"/>
</dbReference>
<evidence type="ECO:0000256" key="9">
    <source>
        <dbReference type="ARBA" id="ARBA00030750"/>
    </source>
</evidence>
<sequence length="398" mass="44723">MMRFVYRAVDGQGKVQQGQIEAANLADLELRLGRLGMTLIHAKSSSTDLFGRRKISRRELITFTFHLEQLTRAGVPLLEGLADLRDSIDHPVFREVIANVIEDIEGGSLLSQALAAHPKVFDVVFVNLIRAGEASGELAEVLKNLTESIKWQDELIAQAKKVVMYPAFVAVLVFGVVCFLMVYLVPQLVEFIKSMKQEIPLNTQILLWISNFFVHFWWLIMLTPPLVLAVMRWRVKTDPAFRFQVDGWKLRIPPVGSILHKIILARFANFFALLYGAGIPILDCIRITQGIVNNTVIADALARVEGQIREGQGVSASFERVGMFPPLVLRMLRVGENTGQLDQALLNVSYFYNRDIKEAIERVQALVEPTMTVILGLILAWIMSSVLGPIFDTISKLR</sequence>
<feature type="transmembrane region" description="Helical" evidence="11">
    <location>
        <begin position="372"/>
        <end position="391"/>
    </location>
</feature>
<evidence type="ECO:0000313" key="13">
    <source>
        <dbReference type="EMBL" id="MBM5571768.1"/>
    </source>
</evidence>
<evidence type="ECO:0000256" key="4">
    <source>
        <dbReference type="ARBA" id="ARBA00022448"/>
    </source>
</evidence>
<keyword evidence="6 10" id="KW-0812">Transmembrane</keyword>
<evidence type="ECO:0000313" key="14">
    <source>
        <dbReference type="Proteomes" id="UP001195660"/>
    </source>
</evidence>
<dbReference type="EMBL" id="WOFE01000003">
    <property type="protein sequence ID" value="MBM5571768.1"/>
    <property type="molecule type" value="Genomic_DNA"/>
</dbReference>
<comment type="similarity">
    <text evidence="3 10">Belongs to the GSP F family.</text>
</comment>
<keyword evidence="4 10" id="KW-0813">Transport</keyword>
<organism evidence="13 14">
    <name type="scientific">Deefgea chitinilytica</name>
    <dbReference type="NCBI Taxonomy" id="570276"/>
    <lineage>
        <taxon>Bacteria</taxon>
        <taxon>Pseudomonadati</taxon>
        <taxon>Pseudomonadota</taxon>
        <taxon>Betaproteobacteria</taxon>
        <taxon>Neisseriales</taxon>
        <taxon>Chitinibacteraceae</taxon>
        <taxon>Deefgea</taxon>
    </lineage>
</organism>